<dbReference type="PANTHER" id="PTHR32463">
    <property type="entry name" value="L-FUCOSE KINASE"/>
    <property type="match status" value="1"/>
</dbReference>
<feature type="domain" description="GHMP kinase C-terminal" evidence="7">
    <location>
        <begin position="244"/>
        <end position="320"/>
    </location>
</feature>
<evidence type="ECO:0000256" key="1">
    <source>
        <dbReference type="ARBA" id="ARBA00022679"/>
    </source>
</evidence>
<keyword evidence="1" id="KW-0808">Transferase</keyword>
<proteinExistence type="inferred from homology"/>
<comment type="similarity">
    <text evidence="5">Belongs to the GHMP kinase family.</text>
</comment>
<dbReference type="PIRSF" id="PIRSF036406">
    <property type="entry name" value="Hept_kin"/>
    <property type="match status" value="1"/>
</dbReference>
<dbReference type="Proteomes" id="UP000621500">
    <property type="component" value="Unassembled WGS sequence"/>
</dbReference>
<keyword evidence="3 8" id="KW-0418">Kinase</keyword>
<dbReference type="InterPro" id="IPR013750">
    <property type="entry name" value="GHMP_kinase_C_dom"/>
</dbReference>
<protein>
    <submittedName>
        <fullName evidence="8">GHMP kinase</fullName>
    </submittedName>
</protein>
<feature type="domain" description="GHMP kinase N-terminal" evidence="6">
    <location>
        <begin position="90"/>
        <end position="170"/>
    </location>
</feature>
<reference evidence="8 9" key="1">
    <citation type="submission" date="2021-01" db="EMBL/GenBank/DDBJ databases">
        <title>Whole genome shotgun sequence of Plantactinospora mayteni NBRC 109088.</title>
        <authorList>
            <person name="Komaki H."/>
            <person name="Tamura T."/>
        </authorList>
    </citation>
    <scope>NUCLEOTIDE SEQUENCE [LARGE SCALE GENOMIC DNA]</scope>
    <source>
        <strain evidence="8 9">NBRC 109088</strain>
    </source>
</reference>
<dbReference type="Pfam" id="PF08544">
    <property type="entry name" value="GHMP_kinases_C"/>
    <property type="match status" value="1"/>
</dbReference>
<accession>A0ABQ4EFL2</accession>
<evidence type="ECO:0000259" key="7">
    <source>
        <dbReference type="Pfam" id="PF08544"/>
    </source>
</evidence>
<evidence type="ECO:0000313" key="9">
    <source>
        <dbReference type="Proteomes" id="UP000621500"/>
    </source>
</evidence>
<dbReference type="Pfam" id="PF00288">
    <property type="entry name" value="GHMP_kinases_N"/>
    <property type="match status" value="1"/>
</dbReference>
<keyword evidence="2" id="KW-0547">Nucleotide-binding</keyword>
<name>A0ABQ4EFL2_9ACTN</name>
<evidence type="ECO:0000256" key="5">
    <source>
        <dbReference type="ARBA" id="ARBA00038121"/>
    </source>
</evidence>
<dbReference type="InterPro" id="IPR006204">
    <property type="entry name" value="GHMP_kinase_N_dom"/>
</dbReference>
<evidence type="ECO:0000256" key="4">
    <source>
        <dbReference type="ARBA" id="ARBA00022840"/>
    </source>
</evidence>
<dbReference type="PANTHER" id="PTHR32463:SF0">
    <property type="entry name" value="L-FUCOSE KINASE"/>
    <property type="match status" value="1"/>
</dbReference>
<dbReference type="GO" id="GO:0016301">
    <property type="term" value="F:kinase activity"/>
    <property type="evidence" value="ECO:0007669"/>
    <property type="project" value="UniProtKB-KW"/>
</dbReference>
<evidence type="ECO:0000256" key="2">
    <source>
        <dbReference type="ARBA" id="ARBA00022741"/>
    </source>
</evidence>
<keyword evidence="4" id="KW-0067">ATP-binding</keyword>
<dbReference type="InterPro" id="IPR036554">
    <property type="entry name" value="GHMP_kinase_C_sf"/>
</dbReference>
<dbReference type="InterPro" id="IPR052203">
    <property type="entry name" value="GHMP_Kinase-Related"/>
</dbReference>
<dbReference type="SUPFAM" id="SSF54211">
    <property type="entry name" value="Ribosomal protein S5 domain 2-like"/>
    <property type="match status" value="1"/>
</dbReference>
<keyword evidence="9" id="KW-1185">Reference proteome</keyword>
<dbReference type="EMBL" id="BONX01000001">
    <property type="protein sequence ID" value="GIG93516.1"/>
    <property type="molecule type" value="Genomic_DNA"/>
</dbReference>
<comment type="caution">
    <text evidence="8">The sequence shown here is derived from an EMBL/GenBank/DDBJ whole genome shotgun (WGS) entry which is preliminary data.</text>
</comment>
<organism evidence="8 9">
    <name type="scientific">Plantactinospora mayteni</name>
    <dbReference type="NCBI Taxonomy" id="566021"/>
    <lineage>
        <taxon>Bacteria</taxon>
        <taxon>Bacillati</taxon>
        <taxon>Actinomycetota</taxon>
        <taxon>Actinomycetes</taxon>
        <taxon>Micromonosporales</taxon>
        <taxon>Micromonosporaceae</taxon>
        <taxon>Plantactinospora</taxon>
    </lineage>
</organism>
<dbReference type="InterPro" id="IPR001174">
    <property type="entry name" value="HddA/FKP"/>
</dbReference>
<dbReference type="InterPro" id="IPR020568">
    <property type="entry name" value="Ribosomal_Su5_D2-typ_SF"/>
</dbReference>
<dbReference type="SUPFAM" id="SSF55060">
    <property type="entry name" value="GHMP Kinase, C-terminal domain"/>
    <property type="match status" value="1"/>
</dbReference>
<evidence type="ECO:0000313" key="8">
    <source>
        <dbReference type="EMBL" id="GIG93516.1"/>
    </source>
</evidence>
<dbReference type="RefSeq" id="WP_203855202.1">
    <property type="nucleotide sequence ID" value="NZ_BAAAZQ010000003.1"/>
</dbReference>
<evidence type="ECO:0000256" key="3">
    <source>
        <dbReference type="ARBA" id="ARBA00022777"/>
    </source>
</evidence>
<dbReference type="InterPro" id="IPR014606">
    <property type="entry name" value="Heptose_7-P_kinase"/>
</dbReference>
<dbReference type="Gene3D" id="3.30.230.120">
    <property type="match status" value="1"/>
</dbReference>
<dbReference type="PRINTS" id="PR00960">
    <property type="entry name" value="LMBPPROTEIN"/>
</dbReference>
<gene>
    <name evidence="8" type="ORF">Pma05_00890</name>
</gene>
<evidence type="ECO:0000259" key="6">
    <source>
        <dbReference type="Pfam" id="PF00288"/>
    </source>
</evidence>
<sequence length="345" mass="36777">MRRQQEESIRLARAPLRVSLARAPLRVSLAGGGTDLPSYARRQGGLVVSLAINRYVAVTVFPRSFDGRVYARWERDERVDHVTALTNDFARAAFRRSGPVPAAQLASFSDAPSGTGLGGSAAFTVALLHALRPPGKVDPRELAEEASAVEMADLGRPVGKHDHYMASYGGIRALHIDRDLAVEVDDLPAGPVLRRYLSDNLLLFYTGVSRDAGTVLAAQHLRTVRGDESTVGALCEIHDLAHEMARAVRADRVGEIGPMLHRHWELKRRLSPSVSTPAIDELYESARAAGADGGKLLGGGGGGFLLVSVPDAATAGVRAAMARRGVTELRFALDEAGSKATALPA</sequence>